<proteinExistence type="predicted"/>
<dbReference type="EMBL" id="JACHNZ010000001">
    <property type="protein sequence ID" value="MBB4630472.1"/>
    <property type="molecule type" value="Genomic_DNA"/>
</dbReference>
<dbReference type="SUPFAM" id="SSF47413">
    <property type="entry name" value="lambda repressor-like DNA-binding domains"/>
    <property type="match status" value="1"/>
</dbReference>
<accession>A0A7W7F5F2</accession>
<dbReference type="PROSITE" id="PS50943">
    <property type="entry name" value="HTH_CROC1"/>
    <property type="match status" value="1"/>
</dbReference>
<dbReference type="Pfam" id="PF13560">
    <property type="entry name" value="HTH_31"/>
    <property type="match status" value="1"/>
</dbReference>
<comment type="caution">
    <text evidence="2">The sequence shown here is derived from an EMBL/GenBank/DDBJ whole genome shotgun (WGS) entry which is preliminary data.</text>
</comment>
<name>A0A7W7F5F2_9SPHN</name>
<sequence>MTVQFLQIGSEKVAVMPVADYERLIDLAEDNDDAASAAAAQARRLEGEEYLPADMVDRILGGEAALHVWREYRGLTLEALGLKTGLSRGYLSELERGLKKGNPAQWRALAGALAVLVDDILPE</sequence>
<reference evidence="2 3" key="1">
    <citation type="submission" date="2020-08" db="EMBL/GenBank/DDBJ databases">
        <title>Genomic Encyclopedia of Type Strains, Phase IV (KMG-IV): sequencing the most valuable type-strain genomes for metagenomic binning, comparative biology and taxonomic classification.</title>
        <authorList>
            <person name="Goeker M."/>
        </authorList>
    </citation>
    <scope>NUCLEOTIDE SEQUENCE [LARGE SCALE GENOMIC DNA]</scope>
    <source>
        <strain evidence="2 3">DSM 17328</strain>
    </source>
</reference>
<dbReference type="CDD" id="cd00093">
    <property type="entry name" value="HTH_XRE"/>
    <property type="match status" value="1"/>
</dbReference>
<dbReference type="InterPro" id="IPR001387">
    <property type="entry name" value="Cro/C1-type_HTH"/>
</dbReference>
<dbReference type="RefSeq" id="WP_184063410.1">
    <property type="nucleotide sequence ID" value="NZ_JACHNZ010000001.1"/>
</dbReference>
<dbReference type="Gene3D" id="1.10.260.40">
    <property type="entry name" value="lambda repressor-like DNA-binding domains"/>
    <property type="match status" value="1"/>
</dbReference>
<dbReference type="GO" id="GO:0003677">
    <property type="term" value="F:DNA binding"/>
    <property type="evidence" value="ECO:0007669"/>
    <property type="project" value="InterPro"/>
</dbReference>
<evidence type="ECO:0000313" key="2">
    <source>
        <dbReference type="EMBL" id="MBB4630472.1"/>
    </source>
</evidence>
<keyword evidence="3" id="KW-1185">Reference proteome</keyword>
<gene>
    <name evidence="2" type="ORF">GGQ98_000073</name>
</gene>
<dbReference type="AlphaFoldDB" id="A0A7W7F5F2"/>
<dbReference type="Proteomes" id="UP000566324">
    <property type="component" value="Unassembled WGS sequence"/>
</dbReference>
<feature type="domain" description="HTH cro/C1-type" evidence="1">
    <location>
        <begin position="66"/>
        <end position="120"/>
    </location>
</feature>
<dbReference type="SMART" id="SM00530">
    <property type="entry name" value="HTH_XRE"/>
    <property type="match status" value="1"/>
</dbReference>
<dbReference type="InterPro" id="IPR010982">
    <property type="entry name" value="Lambda_DNA-bd_dom_sf"/>
</dbReference>
<evidence type="ECO:0000313" key="3">
    <source>
        <dbReference type="Proteomes" id="UP000566324"/>
    </source>
</evidence>
<organism evidence="2 3">
    <name type="scientific">Sphingosinicella soli</name>
    <dbReference type="NCBI Taxonomy" id="333708"/>
    <lineage>
        <taxon>Bacteria</taxon>
        <taxon>Pseudomonadati</taxon>
        <taxon>Pseudomonadota</taxon>
        <taxon>Alphaproteobacteria</taxon>
        <taxon>Sphingomonadales</taxon>
        <taxon>Sphingosinicellaceae</taxon>
        <taxon>Sphingosinicella</taxon>
    </lineage>
</organism>
<evidence type="ECO:0000259" key="1">
    <source>
        <dbReference type="PROSITE" id="PS50943"/>
    </source>
</evidence>
<protein>
    <recommendedName>
        <fullName evidence="1">HTH cro/C1-type domain-containing protein</fullName>
    </recommendedName>
</protein>